<dbReference type="OrthoDB" id="34197at2"/>
<keyword evidence="2" id="KW-1185">Reference proteome</keyword>
<dbReference type="Pfam" id="PF00300">
    <property type="entry name" value="His_Phos_1"/>
    <property type="match status" value="1"/>
</dbReference>
<organism evidence="1 2">
    <name type="scientific">Bradyrhizobium manausense</name>
    <dbReference type="NCBI Taxonomy" id="989370"/>
    <lineage>
        <taxon>Bacteria</taxon>
        <taxon>Pseudomonadati</taxon>
        <taxon>Pseudomonadota</taxon>
        <taxon>Alphaproteobacteria</taxon>
        <taxon>Hyphomicrobiales</taxon>
        <taxon>Nitrobacteraceae</taxon>
        <taxon>Bradyrhizobium</taxon>
    </lineage>
</organism>
<dbReference type="AlphaFoldDB" id="A0A0R3CXL3"/>
<dbReference type="EMBL" id="LJYG01000112">
    <property type="protein sequence ID" value="KRQ01005.1"/>
    <property type="molecule type" value="Genomic_DNA"/>
</dbReference>
<evidence type="ECO:0000313" key="1">
    <source>
        <dbReference type="EMBL" id="KRQ01005.1"/>
    </source>
</evidence>
<dbReference type="SUPFAM" id="SSF53254">
    <property type="entry name" value="Phosphoglycerate mutase-like"/>
    <property type="match status" value="1"/>
</dbReference>
<reference evidence="1 2" key="1">
    <citation type="submission" date="2015-09" db="EMBL/GenBank/DDBJ databases">
        <title>Draft Genome Sequence of Bradyrhizobium manausense Strain BR 3351T, a Novel Symbiotic Nitrogen-Fixing Alphaproteobacterium Isolated from Brazilian Amazon Rain Forest.</title>
        <authorList>
            <person name="De Araujo J.L."/>
            <person name="Zilli J.E."/>
        </authorList>
    </citation>
    <scope>NUCLEOTIDE SEQUENCE [LARGE SCALE GENOMIC DNA]</scope>
    <source>
        <strain evidence="1 2">BR3351</strain>
    </source>
</reference>
<comment type="caution">
    <text evidence="1">The sequence shown here is derived from an EMBL/GenBank/DDBJ whole genome shotgun (WGS) entry which is preliminary data.</text>
</comment>
<evidence type="ECO:0000313" key="2">
    <source>
        <dbReference type="Proteomes" id="UP000051936"/>
    </source>
</evidence>
<dbReference type="Proteomes" id="UP000051936">
    <property type="component" value="Unassembled WGS sequence"/>
</dbReference>
<dbReference type="Gene3D" id="3.40.50.1240">
    <property type="entry name" value="Phosphoglycerate mutase-like"/>
    <property type="match status" value="1"/>
</dbReference>
<proteinExistence type="predicted"/>
<dbReference type="InterPro" id="IPR013078">
    <property type="entry name" value="His_Pase_superF_clade-1"/>
</dbReference>
<gene>
    <name evidence="1" type="ORF">AOQ71_39135</name>
</gene>
<dbReference type="InterPro" id="IPR029033">
    <property type="entry name" value="His_PPase_superfam"/>
</dbReference>
<protein>
    <submittedName>
        <fullName evidence="1">Phosphoglycerate mutase</fullName>
    </submittedName>
</protein>
<accession>A0A0R3CXL3</accession>
<name>A0A0R3CXL3_9BRAD</name>
<dbReference type="RefSeq" id="WP_057758624.1">
    <property type="nucleotide sequence ID" value="NZ_LJYG01000112.1"/>
</dbReference>
<sequence length="192" mass="20965">MTNVVRYLTHPQVTIDPSIPVPEWGLSQIGRARTESVTATGRLSGTRQVISSGERKAIETAEIIAAKLGIGVEVREAMHENDRSATGFLVPDEFEATANQFFGQPHVSIRGWERAVDAQLRIVGEVEHVLARGTPGDVLLVGHGGVGTLLYCHYAGLAIDRAHDQLAGGGCFFAFTSQERRVLHGWRRLEEL</sequence>
<dbReference type="STRING" id="989370.AOQ71_39135"/>